<protein>
    <recommendedName>
        <fullName evidence="6">DinB family protein</fullName>
    </recommendedName>
</protein>
<keyword evidence="2 3" id="KW-0479">Metal-binding</keyword>
<dbReference type="Gene3D" id="1.20.120.450">
    <property type="entry name" value="dinb family like domain"/>
    <property type="match status" value="1"/>
</dbReference>
<feature type="binding site" evidence="3">
    <location>
        <position position="137"/>
    </location>
    <ligand>
        <name>a divalent metal cation</name>
        <dbReference type="ChEBI" id="CHEBI:60240"/>
    </ligand>
</feature>
<gene>
    <name evidence="4" type="ORF">GCM10011425_31740</name>
</gene>
<sequence length="170" mass="19333">MNIIELLVKELDSETAITRKMLSCVSDEDFDWQPHPKSMTVRRLATHLADLGNWFGMTLNTSELDFETTDWKEEVINDTPALLNYFEKSAANGRTQLQQATEPQLQETWTLRSGAHVLSHTTKYEMIRIIIGQMIHHRAQLGVFLRLLNIAIPGTYGPSADEMPAEPVTH</sequence>
<evidence type="ECO:0000256" key="1">
    <source>
        <dbReference type="ARBA" id="ARBA00008635"/>
    </source>
</evidence>
<evidence type="ECO:0000256" key="3">
    <source>
        <dbReference type="PIRSR" id="PIRSR607837-1"/>
    </source>
</evidence>
<reference evidence="4" key="2">
    <citation type="submission" date="2020-09" db="EMBL/GenBank/DDBJ databases">
        <authorList>
            <person name="Sun Q."/>
            <person name="Sedlacek I."/>
        </authorList>
    </citation>
    <scope>NUCLEOTIDE SEQUENCE</scope>
    <source>
        <strain evidence="4">CCM 8711</strain>
    </source>
</reference>
<evidence type="ECO:0008006" key="6">
    <source>
        <dbReference type="Google" id="ProtNLM"/>
    </source>
</evidence>
<dbReference type="Proteomes" id="UP000662074">
    <property type="component" value="Unassembled WGS sequence"/>
</dbReference>
<dbReference type="EMBL" id="BMDO01000009">
    <property type="protein sequence ID" value="GGI51962.1"/>
    <property type="molecule type" value="Genomic_DNA"/>
</dbReference>
<reference evidence="4" key="1">
    <citation type="journal article" date="2014" name="Int. J. Syst. Evol. Microbiol.">
        <title>Complete genome sequence of Corynebacterium casei LMG S-19264T (=DSM 44701T), isolated from a smear-ripened cheese.</title>
        <authorList>
            <consortium name="US DOE Joint Genome Institute (JGI-PGF)"/>
            <person name="Walter F."/>
            <person name="Albersmeier A."/>
            <person name="Kalinowski J."/>
            <person name="Ruckert C."/>
        </authorList>
    </citation>
    <scope>NUCLEOTIDE SEQUENCE</scope>
    <source>
        <strain evidence="4">CCM 8711</strain>
    </source>
</reference>
<dbReference type="AlphaFoldDB" id="A0A917JCC7"/>
<dbReference type="Pfam" id="PF05163">
    <property type="entry name" value="DinB"/>
    <property type="match status" value="1"/>
</dbReference>
<dbReference type="InterPro" id="IPR034660">
    <property type="entry name" value="DinB/YfiT-like"/>
</dbReference>
<organism evidence="4 5">
    <name type="scientific">Mucilaginibacter galii</name>
    <dbReference type="NCBI Taxonomy" id="2005073"/>
    <lineage>
        <taxon>Bacteria</taxon>
        <taxon>Pseudomonadati</taxon>
        <taxon>Bacteroidota</taxon>
        <taxon>Sphingobacteriia</taxon>
        <taxon>Sphingobacteriales</taxon>
        <taxon>Sphingobacteriaceae</taxon>
        <taxon>Mucilaginibacter</taxon>
    </lineage>
</organism>
<evidence type="ECO:0000313" key="4">
    <source>
        <dbReference type="EMBL" id="GGI51962.1"/>
    </source>
</evidence>
<name>A0A917JCC7_9SPHI</name>
<accession>A0A917JCC7</accession>
<dbReference type="RefSeq" id="WP_188418066.1">
    <property type="nucleotide sequence ID" value="NZ_BMDO01000009.1"/>
</dbReference>
<dbReference type="SUPFAM" id="SSF109854">
    <property type="entry name" value="DinB/YfiT-like putative metalloenzymes"/>
    <property type="match status" value="1"/>
</dbReference>
<evidence type="ECO:0000256" key="2">
    <source>
        <dbReference type="ARBA" id="ARBA00022723"/>
    </source>
</evidence>
<evidence type="ECO:0000313" key="5">
    <source>
        <dbReference type="Proteomes" id="UP000662074"/>
    </source>
</evidence>
<proteinExistence type="inferred from homology"/>
<dbReference type="InterPro" id="IPR007837">
    <property type="entry name" value="DinB"/>
</dbReference>
<comment type="similarity">
    <text evidence="1">Belongs to the DinB family.</text>
</comment>
<comment type="caution">
    <text evidence="4">The sequence shown here is derived from an EMBL/GenBank/DDBJ whole genome shotgun (WGS) entry which is preliminary data.</text>
</comment>
<feature type="binding site" evidence="3">
    <location>
        <position position="47"/>
    </location>
    <ligand>
        <name>a divalent metal cation</name>
        <dbReference type="ChEBI" id="CHEBI:60240"/>
    </ligand>
</feature>
<dbReference type="GO" id="GO:0046872">
    <property type="term" value="F:metal ion binding"/>
    <property type="evidence" value="ECO:0007669"/>
    <property type="project" value="UniProtKB-KW"/>
</dbReference>
<keyword evidence="5" id="KW-1185">Reference proteome</keyword>